<organism evidence="1 2">
    <name type="scientific">Flavobacterium limi</name>
    <dbReference type="NCBI Taxonomy" id="2045105"/>
    <lineage>
        <taxon>Bacteria</taxon>
        <taxon>Pseudomonadati</taxon>
        <taxon>Bacteroidota</taxon>
        <taxon>Flavobacteriia</taxon>
        <taxon>Flavobacteriales</taxon>
        <taxon>Flavobacteriaceae</taxon>
        <taxon>Flavobacterium</taxon>
    </lineage>
</organism>
<evidence type="ECO:0008006" key="3">
    <source>
        <dbReference type="Google" id="ProtNLM"/>
    </source>
</evidence>
<evidence type="ECO:0000313" key="2">
    <source>
        <dbReference type="Proteomes" id="UP000655016"/>
    </source>
</evidence>
<proteinExistence type="predicted"/>
<name>A0ABQ1TZ07_9FLAO</name>
<dbReference type="RefSeq" id="WP_163393437.1">
    <property type="nucleotide sequence ID" value="NZ_BMKP01000002.1"/>
</dbReference>
<gene>
    <name evidence="1" type="ORF">GCM10011518_12860</name>
</gene>
<dbReference type="EMBL" id="BMKP01000002">
    <property type="protein sequence ID" value="GGF05081.1"/>
    <property type="molecule type" value="Genomic_DNA"/>
</dbReference>
<sequence>MRIVKVILTFFVLLISCQSPKDKAKDEEKFSWNAGISAPKYYPAAPSVEFSYQGKGVAGASTGAGDGWGTISGGFTGGDVFKPVPDSVFVSWKCGVDHFLYKGGFKLPRKKILALFNKGTKDPYTGQHEEYSTIVAGTAPGGNVTIWMKSGSKITEIAKFKAENKGIYNEGSKEQQKIMDEIYKSREFINSETNVFRYFHGVPYKIWETGEKEYNYDIGFSSEDYLIKPEITTFYAKDGSWYQAGGTSNFENIDWNIFKYKENNNIIKKQKLPIQILAEWEKDSVYYSTNIVFPQEFEKIFVKSYVLNDTKQYFDRIVIGVKRGGSYGMIWIEGKGKRKSIMNFKVFKAKMNEMGTYIGGGYSIPKGFVFPKWKKGKEPLSKPDVDYWQEQ</sequence>
<dbReference type="PROSITE" id="PS51257">
    <property type="entry name" value="PROKAR_LIPOPROTEIN"/>
    <property type="match status" value="1"/>
</dbReference>
<evidence type="ECO:0000313" key="1">
    <source>
        <dbReference type="EMBL" id="GGF05081.1"/>
    </source>
</evidence>
<dbReference type="Proteomes" id="UP000655016">
    <property type="component" value="Unassembled WGS sequence"/>
</dbReference>
<dbReference type="InterPro" id="IPR021326">
    <property type="entry name" value="DUF2931"/>
</dbReference>
<protein>
    <recommendedName>
        <fullName evidence="3">DUF2931 family protein</fullName>
    </recommendedName>
</protein>
<reference evidence="2" key="1">
    <citation type="journal article" date="2019" name="Int. J. Syst. Evol. Microbiol.">
        <title>The Global Catalogue of Microorganisms (GCM) 10K type strain sequencing project: providing services to taxonomists for standard genome sequencing and annotation.</title>
        <authorList>
            <consortium name="The Broad Institute Genomics Platform"/>
            <consortium name="The Broad Institute Genome Sequencing Center for Infectious Disease"/>
            <person name="Wu L."/>
            <person name="Ma J."/>
        </authorList>
    </citation>
    <scope>NUCLEOTIDE SEQUENCE [LARGE SCALE GENOMIC DNA]</scope>
    <source>
        <strain evidence="2">CGMCC 1.16060</strain>
    </source>
</reference>
<accession>A0ABQ1TZ07</accession>
<comment type="caution">
    <text evidence="1">The sequence shown here is derived from an EMBL/GenBank/DDBJ whole genome shotgun (WGS) entry which is preliminary data.</text>
</comment>
<keyword evidence="2" id="KW-1185">Reference proteome</keyword>
<dbReference type="Pfam" id="PF11153">
    <property type="entry name" value="DUF2931"/>
    <property type="match status" value="1"/>
</dbReference>